<evidence type="ECO:0000256" key="6">
    <source>
        <dbReference type="ARBA" id="ARBA00023015"/>
    </source>
</evidence>
<dbReference type="InterPro" id="IPR013087">
    <property type="entry name" value="Znf_C2H2_type"/>
</dbReference>
<evidence type="ECO:0000256" key="11">
    <source>
        <dbReference type="SAM" id="MobiDB-lite"/>
    </source>
</evidence>
<dbReference type="PROSITE" id="PS50157">
    <property type="entry name" value="ZINC_FINGER_C2H2_2"/>
    <property type="match status" value="2"/>
</dbReference>
<feature type="compositionally biased region" description="Basic and acidic residues" evidence="11">
    <location>
        <begin position="190"/>
        <end position="201"/>
    </location>
</feature>
<keyword evidence="8" id="KW-0804">Transcription</keyword>
<feature type="compositionally biased region" description="Basic residues" evidence="11">
    <location>
        <begin position="452"/>
        <end position="466"/>
    </location>
</feature>
<keyword evidence="2" id="KW-0479">Metal-binding</keyword>
<evidence type="ECO:0000256" key="7">
    <source>
        <dbReference type="ARBA" id="ARBA00023125"/>
    </source>
</evidence>
<evidence type="ECO:0000256" key="1">
    <source>
        <dbReference type="ARBA" id="ARBA00004123"/>
    </source>
</evidence>
<evidence type="ECO:0000256" key="10">
    <source>
        <dbReference type="PROSITE-ProRule" id="PRU00042"/>
    </source>
</evidence>
<keyword evidence="4 10" id="KW-0863">Zinc-finger</keyword>
<comment type="subcellular location">
    <subcellularLocation>
        <location evidence="1">Nucleus</location>
    </subcellularLocation>
</comment>
<dbReference type="InterPro" id="IPR036236">
    <property type="entry name" value="Znf_C2H2_sf"/>
</dbReference>
<proteinExistence type="predicted"/>
<dbReference type="GO" id="GO:0000977">
    <property type="term" value="F:RNA polymerase II transcription regulatory region sequence-specific DNA binding"/>
    <property type="evidence" value="ECO:0007669"/>
    <property type="project" value="TreeGrafter"/>
</dbReference>
<keyword evidence="7" id="KW-0238">DNA-binding</keyword>
<dbReference type="GO" id="GO:0009880">
    <property type="term" value="P:embryonic pattern specification"/>
    <property type="evidence" value="ECO:0007669"/>
    <property type="project" value="TreeGrafter"/>
</dbReference>
<evidence type="ECO:0000256" key="4">
    <source>
        <dbReference type="ARBA" id="ARBA00022771"/>
    </source>
</evidence>
<dbReference type="Pfam" id="PF00096">
    <property type="entry name" value="zf-C2H2"/>
    <property type="match status" value="2"/>
</dbReference>
<evidence type="ECO:0000259" key="12">
    <source>
        <dbReference type="PROSITE" id="PS50157"/>
    </source>
</evidence>
<feature type="region of interest" description="Disordered" evidence="11">
    <location>
        <begin position="435"/>
        <end position="477"/>
    </location>
</feature>
<dbReference type="Gene3D" id="3.30.160.60">
    <property type="entry name" value="Classic Zinc Finger"/>
    <property type="match status" value="2"/>
</dbReference>
<evidence type="ECO:0000256" key="2">
    <source>
        <dbReference type="ARBA" id="ARBA00022723"/>
    </source>
</evidence>
<dbReference type="InterPro" id="IPR050717">
    <property type="entry name" value="C2H2-ZF_Transcription_Reg"/>
</dbReference>
<evidence type="ECO:0000256" key="3">
    <source>
        <dbReference type="ARBA" id="ARBA00022737"/>
    </source>
</evidence>
<reference evidence="13" key="1">
    <citation type="journal article" date="2024" name="Gigascience">
        <title>Chromosome-level genome of the poultry shaft louse Menopon gallinae provides insight into the host-switching and adaptive evolution of parasitic lice.</title>
        <authorList>
            <person name="Xu Y."/>
            <person name="Ma L."/>
            <person name="Liu S."/>
            <person name="Liang Y."/>
            <person name="Liu Q."/>
            <person name="He Z."/>
            <person name="Tian L."/>
            <person name="Duan Y."/>
            <person name="Cai W."/>
            <person name="Li H."/>
            <person name="Song F."/>
        </authorList>
    </citation>
    <scope>NUCLEOTIDE SEQUENCE</scope>
    <source>
        <strain evidence="13">Cailab_2023a</strain>
    </source>
</reference>
<keyword evidence="9" id="KW-0539">Nucleus</keyword>
<evidence type="ECO:0000256" key="5">
    <source>
        <dbReference type="ARBA" id="ARBA00022833"/>
    </source>
</evidence>
<dbReference type="FunFam" id="3.30.160.60:FF:000096">
    <property type="entry name" value="Zinc finger and BTB domain-containing protein 18 isoform 1"/>
    <property type="match status" value="1"/>
</dbReference>
<keyword evidence="6" id="KW-0805">Transcription regulation</keyword>
<feature type="domain" description="C2H2-type" evidence="12">
    <location>
        <begin position="379"/>
        <end position="406"/>
    </location>
</feature>
<keyword evidence="5" id="KW-0862">Zinc</keyword>
<dbReference type="EMBL" id="JARGDH010000001">
    <property type="protein sequence ID" value="KAL0281489.1"/>
    <property type="molecule type" value="Genomic_DNA"/>
</dbReference>
<dbReference type="SMART" id="SM00355">
    <property type="entry name" value="ZnF_C2H2"/>
    <property type="match status" value="2"/>
</dbReference>
<gene>
    <name evidence="13" type="ORF">PYX00_002462</name>
</gene>
<comment type="caution">
    <text evidence="13">The sequence shown here is derived from an EMBL/GenBank/DDBJ whole genome shotgun (WGS) entry which is preliminary data.</text>
</comment>
<dbReference type="GO" id="GO:0008270">
    <property type="term" value="F:zinc ion binding"/>
    <property type="evidence" value="ECO:0007669"/>
    <property type="project" value="UniProtKB-KW"/>
</dbReference>
<feature type="compositionally biased region" description="Pro residues" evidence="11">
    <location>
        <begin position="180"/>
        <end position="189"/>
    </location>
</feature>
<feature type="domain" description="C2H2-type" evidence="12">
    <location>
        <begin position="407"/>
        <end position="434"/>
    </location>
</feature>
<dbReference type="PANTHER" id="PTHR14196">
    <property type="entry name" value="ODD-SKIPPED - RELATED"/>
    <property type="match status" value="1"/>
</dbReference>
<dbReference type="PROSITE" id="PS00028">
    <property type="entry name" value="ZINC_FINGER_C2H2_1"/>
    <property type="match status" value="2"/>
</dbReference>
<protein>
    <recommendedName>
        <fullName evidence="12">C2H2-type domain-containing protein</fullName>
    </recommendedName>
</protein>
<keyword evidence="3" id="KW-0677">Repeat</keyword>
<evidence type="ECO:0000256" key="8">
    <source>
        <dbReference type="ARBA" id="ARBA00023163"/>
    </source>
</evidence>
<dbReference type="GO" id="GO:0048619">
    <property type="term" value="P:embryonic hindgut morphogenesis"/>
    <property type="evidence" value="ECO:0007669"/>
    <property type="project" value="TreeGrafter"/>
</dbReference>
<accession>A0AAW2IGT8</accession>
<feature type="compositionally biased region" description="Low complexity" evidence="11">
    <location>
        <begin position="169"/>
        <end position="179"/>
    </location>
</feature>
<evidence type="ECO:0000256" key="9">
    <source>
        <dbReference type="ARBA" id="ARBA00023242"/>
    </source>
</evidence>
<dbReference type="GO" id="GO:0005634">
    <property type="term" value="C:nucleus"/>
    <property type="evidence" value="ECO:0007669"/>
    <property type="project" value="UniProtKB-SubCell"/>
</dbReference>
<feature type="region of interest" description="Disordered" evidence="11">
    <location>
        <begin position="169"/>
        <end position="208"/>
    </location>
</feature>
<organism evidence="13">
    <name type="scientific">Menopon gallinae</name>
    <name type="common">poultry shaft louse</name>
    <dbReference type="NCBI Taxonomy" id="328185"/>
    <lineage>
        <taxon>Eukaryota</taxon>
        <taxon>Metazoa</taxon>
        <taxon>Ecdysozoa</taxon>
        <taxon>Arthropoda</taxon>
        <taxon>Hexapoda</taxon>
        <taxon>Insecta</taxon>
        <taxon>Pterygota</taxon>
        <taxon>Neoptera</taxon>
        <taxon>Paraneoptera</taxon>
        <taxon>Psocodea</taxon>
        <taxon>Troctomorpha</taxon>
        <taxon>Phthiraptera</taxon>
        <taxon>Amblycera</taxon>
        <taxon>Menoponidae</taxon>
        <taxon>Menopon</taxon>
    </lineage>
</organism>
<name>A0AAW2IGT8_9NEOP</name>
<dbReference type="FunFam" id="3.30.160.60:FF:001385">
    <property type="entry name" value="zinc finger protein 774"/>
    <property type="match status" value="1"/>
</dbReference>
<dbReference type="GO" id="GO:0000981">
    <property type="term" value="F:DNA-binding transcription factor activity, RNA polymerase II-specific"/>
    <property type="evidence" value="ECO:0007669"/>
    <property type="project" value="TreeGrafter"/>
</dbReference>
<dbReference type="AlphaFoldDB" id="A0AAW2IGT8"/>
<sequence length="477" mass="53792">MDATETYMPNTSANKPPTDGFFDFVDAPDNSYSKPMKSLGVYIEQNNNENDIKPGSKDCNLNNNMNNGINFDNSMFWNDKESIKLESGILDDINNWNDWNDGKSVPDQNTDGTVYTLTVLNSHDNWYKPQPVENKMKKQENIDIDSFLNIMPEAEANDSSGYYYQEYPQQAPQTQQQQQQPPPPPPPPPSERHNGFAEAKDMPMNPVVNNNDWKATNNNVNDSLLRNALQGKTFQRNYGICKKGLREEANAQYAESSQQMLMNPQYGMEENSTNNIDEILGLSTIDTFTDDYEKIKKIANEVADCAKFNMNELPMCSNDMFMIANNNVDGLLMDTRVNNIQNSTITQGKCAGKKYTKKSIANVNIKANSNGTRKERSLHYCSICSKGFKDKYSVNVHVRTHTGEKPFTCNLCGKSFRQKAHLAKHYQTHLAQSQKHLGNGSSGGSSGAGNHAKSRSHHHHHHHHKVLSPAEQHRYLG</sequence>
<evidence type="ECO:0000313" key="13">
    <source>
        <dbReference type="EMBL" id="KAL0281489.1"/>
    </source>
</evidence>
<dbReference type="PANTHER" id="PTHR14196:SF10">
    <property type="entry name" value="C2H2-TYPE DOMAIN-CONTAINING PROTEIN"/>
    <property type="match status" value="1"/>
</dbReference>
<dbReference type="SUPFAM" id="SSF57667">
    <property type="entry name" value="beta-beta-alpha zinc fingers"/>
    <property type="match status" value="1"/>
</dbReference>